<dbReference type="Pfam" id="PF00170">
    <property type="entry name" value="bZIP_1"/>
    <property type="match status" value="1"/>
</dbReference>
<evidence type="ECO:0000256" key="4">
    <source>
        <dbReference type="SAM" id="Coils"/>
    </source>
</evidence>
<sequence>MVMDEEVWKDLTLSSRLHPPTPEGDLDLRIFPSQPEKTPYLIIPPDLTTSTNNSLRLCRPCSAGRKRATPSPTIDENVTDRKRKRLMKNRESAARSRARKQAYTYELESEIAHLLEENAKLRKQVEKLSLAAPGLDEGPNTKKLHRTLSNPF</sequence>
<dbReference type="Gene3D" id="1.20.5.170">
    <property type="match status" value="1"/>
</dbReference>
<accession>A0ABD3TSU1</accession>
<evidence type="ECO:0000313" key="8">
    <source>
        <dbReference type="Proteomes" id="UP001634393"/>
    </source>
</evidence>
<dbReference type="SMART" id="SM00338">
    <property type="entry name" value="BRLZ"/>
    <property type="match status" value="1"/>
</dbReference>
<proteinExistence type="predicted"/>
<dbReference type="PROSITE" id="PS00036">
    <property type="entry name" value="BZIP_BASIC"/>
    <property type="match status" value="1"/>
</dbReference>
<dbReference type="InterPro" id="IPR004827">
    <property type="entry name" value="bZIP"/>
</dbReference>
<dbReference type="CDD" id="cd14707">
    <property type="entry name" value="bZIP_plant_BZIP46"/>
    <property type="match status" value="1"/>
</dbReference>
<name>A0ABD3TSU1_9LAMI</name>
<keyword evidence="3" id="KW-0539">Nucleus</keyword>
<evidence type="ECO:0000256" key="5">
    <source>
        <dbReference type="SAM" id="MobiDB-lite"/>
    </source>
</evidence>
<dbReference type="SUPFAM" id="SSF57959">
    <property type="entry name" value="Leucine zipper domain"/>
    <property type="match status" value="1"/>
</dbReference>
<dbReference type="GO" id="GO:0005634">
    <property type="term" value="C:nucleus"/>
    <property type="evidence" value="ECO:0007669"/>
    <property type="project" value="UniProtKB-SubCell"/>
</dbReference>
<evidence type="ECO:0000313" key="7">
    <source>
        <dbReference type="EMBL" id="KAL3840189.1"/>
    </source>
</evidence>
<feature type="region of interest" description="Disordered" evidence="5">
    <location>
        <begin position="132"/>
        <end position="152"/>
    </location>
</feature>
<feature type="domain" description="BZIP" evidence="6">
    <location>
        <begin position="79"/>
        <end position="129"/>
    </location>
</feature>
<feature type="coiled-coil region" evidence="4">
    <location>
        <begin position="104"/>
        <end position="131"/>
    </location>
</feature>
<dbReference type="EMBL" id="JBJXBP010000003">
    <property type="protein sequence ID" value="KAL3840189.1"/>
    <property type="molecule type" value="Genomic_DNA"/>
</dbReference>
<dbReference type="AlphaFoldDB" id="A0ABD3TSU1"/>
<dbReference type="PANTHER" id="PTHR22952:SF433">
    <property type="entry name" value="PROTEIN FD"/>
    <property type="match status" value="1"/>
</dbReference>
<keyword evidence="8" id="KW-1185">Reference proteome</keyword>
<evidence type="ECO:0000256" key="3">
    <source>
        <dbReference type="ARBA" id="ARBA00023242"/>
    </source>
</evidence>
<evidence type="ECO:0000256" key="1">
    <source>
        <dbReference type="ARBA" id="ARBA00004123"/>
    </source>
</evidence>
<comment type="caution">
    <text evidence="7">The sequence shown here is derived from an EMBL/GenBank/DDBJ whole genome shotgun (WGS) entry which is preliminary data.</text>
</comment>
<dbReference type="GO" id="GO:0003677">
    <property type="term" value="F:DNA binding"/>
    <property type="evidence" value="ECO:0007669"/>
    <property type="project" value="UniProtKB-KW"/>
</dbReference>
<protein>
    <recommendedName>
        <fullName evidence="6">BZIP domain-containing protein</fullName>
    </recommendedName>
</protein>
<keyword evidence="2" id="KW-0238">DNA-binding</keyword>
<dbReference type="PROSITE" id="PS50217">
    <property type="entry name" value="BZIP"/>
    <property type="match status" value="1"/>
</dbReference>
<evidence type="ECO:0000256" key="2">
    <source>
        <dbReference type="ARBA" id="ARBA00023125"/>
    </source>
</evidence>
<dbReference type="FunFam" id="1.20.5.170:FF:000036">
    <property type="entry name" value="ABSCISIC ACID-INSENSITIVE 5-like protein 2"/>
    <property type="match status" value="1"/>
</dbReference>
<organism evidence="7 8">
    <name type="scientific">Penstemon smallii</name>
    <dbReference type="NCBI Taxonomy" id="265156"/>
    <lineage>
        <taxon>Eukaryota</taxon>
        <taxon>Viridiplantae</taxon>
        <taxon>Streptophyta</taxon>
        <taxon>Embryophyta</taxon>
        <taxon>Tracheophyta</taxon>
        <taxon>Spermatophyta</taxon>
        <taxon>Magnoliopsida</taxon>
        <taxon>eudicotyledons</taxon>
        <taxon>Gunneridae</taxon>
        <taxon>Pentapetalae</taxon>
        <taxon>asterids</taxon>
        <taxon>lamiids</taxon>
        <taxon>Lamiales</taxon>
        <taxon>Plantaginaceae</taxon>
        <taxon>Cheloneae</taxon>
        <taxon>Penstemon</taxon>
    </lineage>
</organism>
<gene>
    <name evidence="7" type="ORF">ACJIZ3_024780</name>
</gene>
<dbReference type="Proteomes" id="UP001634393">
    <property type="component" value="Unassembled WGS sequence"/>
</dbReference>
<comment type="subcellular location">
    <subcellularLocation>
        <location evidence="1">Nucleus</location>
    </subcellularLocation>
</comment>
<evidence type="ECO:0000259" key="6">
    <source>
        <dbReference type="PROSITE" id="PS50217"/>
    </source>
</evidence>
<dbReference type="PANTHER" id="PTHR22952">
    <property type="entry name" value="CAMP-RESPONSE ELEMENT BINDING PROTEIN-RELATED"/>
    <property type="match status" value="1"/>
</dbReference>
<feature type="region of interest" description="Disordered" evidence="5">
    <location>
        <begin position="62"/>
        <end position="98"/>
    </location>
</feature>
<reference evidence="7 8" key="1">
    <citation type="submission" date="2024-12" db="EMBL/GenBank/DDBJ databases">
        <title>The unique morphological basis and parallel evolutionary history of personate flowers in Penstemon.</title>
        <authorList>
            <person name="Depatie T.H."/>
            <person name="Wessinger C.A."/>
        </authorList>
    </citation>
    <scope>NUCLEOTIDE SEQUENCE [LARGE SCALE GENOMIC DNA]</scope>
    <source>
        <strain evidence="7">WTNN_2</strain>
        <tissue evidence="7">Leaf</tissue>
    </source>
</reference>
<dbReference type="InterPro" id="IPR043452">
    <property type="entry name" value="BZIP46-like"/>
</dbReference>
<keyword evidence="4" id="KW-0175">Coiled coil</keyword>
<dbReference type="InterPro" id="IPR046347">
    <property type="entry name" value="bZIP_sf"/>
</dbReference>